<evidence type="ECO:0000259" key="2">
    <source>
        <dbReference type="SMART" id="SM00233"/>
    </source>
</evidence>
<feature type="compositionally biased region" description="Polar residues" evidence="1">
    <location>
        <begin position="27"/>
        <end position="57"/>
    </location>
</feature>
<reference evidence="4" key="1">
    <citation type="journal article" date="2014" name="Proc. Natl. Acad. Sci. U.S.A.">
        <title>Extensive sampling of basidiomycete genomes demonstrates inadequacy of the white-rot/brown-rot paradigm for wood decay fungi.</title>
        <authorList>
            <person name="Riley R."/>
            <person name="Salamov A.A."/>
            <person name="Brown D.W."/>
            <person name="Nagy L.G."/>
            <person name="Floudas D."/>
            <person name="Held B.W."/>
            <person name="Levasseur A."/>
            <person name="Lombard V."/>
            <person name="Morin E."/>
            <person name="Otillar R."/>
            <person name="Lindquist E.A."/>
            <person name="Sun H."/>
            <person name="LaButti K.M."/>
            <person name="Schmutz J."/>
            <person name="Jabbour D."/>
            <person name="Luo H."/>
            <person name="Baker S.E."/>
            <person name="Pisabarro A.G."/>
            <person name="Walton J.D."/>
            <person name="Blanchette R.A."/>
            <person name="Henrissat B."/>
            <person name="Martin F."/>
            <person name="Cullen D."/>
            <person name="Hibbett D.S."/>
            <person name="Grigoriev I.V."/>
        </authorList>
    </citation>
    <scope>NUCLEOTIDE SEQUENCE [LARGE SCALE GENOMIC DNA]</scope>
    <source>
        <strain evidence="4">CBS 339.88</strain>
    </source>
</reference>
<feature type="region of interest" description="Disordered" evidence="1">
    <location>
        <begin position="1"/>
        <end position="119"/>
    </location>
</feature>
<feature type="region of interest" description="Disordered" evidence="1">
    <location>
        <begin position="277"/>
        <end position="322"/>
    </location>
</feature>
<feature type="compositionally biased region" description="Polar residues" evidence="1">
    <location>
        <begin position="302"/>
        <end position="320"/>
    </location>
</feature>
<feature type="compositionally biased region" description="Low complexity" evidence="1">
    <location>
        <begin position="93"/>
        <end position="111"/>
    </location>
</feature>
<feature type="compositionally biased region" description="Basic and acidic residues" evidence="1">
    <location>
        <begin position="68"/>
        <end position="83"/>
    </location>
</feature>
<feature type="compositionally biased region" description="Low complexity" evidence="1">
    <location>
        <begin position="1"/>
        <end position="17"/>
    </location>
</feature>
<protein>
    <recommendedName>
        <fullName evidence="2">PH domain-containing protein</fullName>
    </recommendedName>
</protein>
<dbReference type="AlphaFoldDB" id="A0A067TCP5"/>
<evidence type="ECO:0000313" key="3">
    <source>
        <dbReference type="EMBL" id="KDR80127.1"/>
    </source>
</evidence>
<name>A0A067TCP5_GALM3</name>
<accession>A0A067TCP5</accession>
<dbReference type="OrthoDB" id="2507336at2759"/>
<evidence type="ECO:0000256" key="1">
    <source>
        <dbReference type="SAM" id="MobiDB-lite"/>
    </source>
</evidence>
<sequence>MSMPSSSLPPSTASTGSRSMGLRTPRGTDTSPFRNTDTFLVSPTSGLRPPQTSSRSPLPSVRNVVGLWKERTPPANRPREKSAPESVSSVSTPQAPVPSGSGAPSPTATGPILEDFGGNASVRSGGGVFSTGPFDTNGSCNYSQSNEPPIHIGHLWYLNVHASPPYRWQRCQAAFYPHMLLASWLSPGGGRGVVTLDLLNCTDIKSTPSPASPHARDDVGTIAARQQSGELGGQPGLTDVLAPFHLLYADRVERLAANSAVERVRWVNRLWEASKYSDGGSYKRSERSRNGSSTPMHPPSFVPTSSKPTTSAGNNSSNDNPRVATQAKAENIVINSQRQKPPPIQETSFNASISSFNNQNNNVGSGNPQVRNSQSARINFFESIYSTHLSEESEQNQAFPTHDLVLGPSRNPNVTTLSDRSSSTSVYSSASSRTVSTDYGLYYTRRAISQESIAQE</sequence>
<dbReference type="HOGENOM" id="CLU_599989_0_0_1"/>
<dbReference type="Proteomes" id="UP000027222">
    <property type="component" value="Unassembled WGS sequence"/>
</dbReference>
<feature type="region of interest" description="Disordered" evidence="1">
    <location>
        <begin position="393"/>
        <end position="430"/>
    </location>
</feature>
<feature type="compositionally biased region" description="Low complexity" evidence="1">
    <location>
        <begin position="415"/>
        <end position="430"/>
    </location>
</feature>
<dbReference type="InterPro" id="IPR001849">
    <property type="entry name" value="PH_domain"/>
</dbReference>
<evidence type="ECO:0000313" key="4">
    <source>
        <dbReference type="Proteomes" id="UP000027222"/>
    </source>
</evidence>
<dbReference type="EMBL" id="KL142372">
    <property type="protein sequence ID" value="KDR80127.1"/>
    <property type="molecule type" value="Genomic_DNA"/>
</dbReference>
<dbReference type="SUPFAM" id="SSF50729">
    <property type="entry name" value="PH domain-like"/>
    <property type="match status" value="1"/>
</dbReference>
<keyword evidence="4" id="KW-1185">Reference proteome</keyword>
<gene>
    <name evidence="3" type="ORF">GALMADRAFT_153814</name>
</gene>
<feature type="domain" description="PH" evidence="2">
    <location>
        <begin position="149"/>
        <end position="277"/>
    </location>
</feature>
<organism evidence="3 4">
    <name type="scientific">Galerina marginata (strain CBS 339.88)</name>
    <dbReference type="NCBI Taxonomy" id="685588"/>
    <lineage>
        <taxon>Eukaryota</taxon>
        <taxon>Fungi</taxon>
        <taxon>Dikarya</taxon>
        <taxon>Basidiomycota</taxon>
        <taxon>Agaricomycotina</taxon>
        <taxon>Agaricomycetes</taxon>
        <taxon>Agaricomycetidae</taxon>
        <taxon>Agaricales</taxon>
        <taxon>Agaricineae</taxon>
        <taxon>Strophariaceae</taxon>
        <taxon>Galerina</taxon>
    </lineage>
</organism>
<dbReference type="STRING" id="685588.A0A067TCP5"/>
<dbReference type="SMART" id="SM00233">
    <property type="entry name" value="PH"/>
    <property type="match status" value="1"/>
</dbReference>
<proteinExistence type="predicted"/>